<dbReference type="Pfam" id="PF14234">
    <property type="entry name" value="DUF4336"/>
    <property type="match status" value="1"/>
</dbReference>
<dbReference type="InterPro" id="IPR036866">
    <property type="entry name" value="RibonucZ/Hydroxyglut_hydro"/>
</dbReference>
<evidence type="ECO:0000313" key="2">
    <source>
        <dbReference type="Proteomes" id="UP000305887"/>
    </source>
</evidence>
<gene>
    <name evidence="1" type="ORF">FHG66_01820</name>
</gene>
<dbReference type="AlphaFoldDB" id="A0A5C4N5S0"/>
<organism evidence="1 2">
    <name type="scientific">Rubellimicrobium rubrum</name>
    <dbReference type="NCBI Taxonomy" id="2585369"/>
    <lineage>
        <taxon>Bacteria</taxon>
        <taxon>Pseudomonadati</taxon>
        <taxon>Pseudomonadota</taxon>
        <taxon>Alphaproteobacteria</taxon>
        <taxon>Rhodobacterales</taxon>
        <taxon>Roseobacteraceae</taxon>
        <taxon>Rubellimicrobium</taxon>
    </lineage>
</organism>
<accession>A0A5C4N5S0</accession>
<dbReference type="Proteomes" id="UP000305887">
    <property type="component" value="Unassembled WGS sequence"/>
</dbReference>
<sequence>MATDQTNRVAYSPLNTLKPVADGIWIVDGGPMHVAMIPIPIRMTVVRLASGQVWLHSPVPYNARLRSEIEALGPISHLVAPNIAHWSFVKDWQRQFPEATTWAAPGLRKRRQVKASGVRFDRDLGHVPPEEWAGDLQQRLLEGGLGLAEAVFLHRASRTLILTDLVENFEAEKLSPALRPLVRAAGAMEPQGMAPPHYRLATNLRRSQAKALAQELVDWGPERVIFAHGKWFDRDGTAQLRRSLRWLLG</sequence>
<dbReference type="OrthoDB" id="450111at2"/>
<dbReference type="PANTHER" id="PTHR33835:SF1">
    <property type="entry name" value="METALLO-BETA-LACTAMASE DOMAIN-CONTAINING PROTEIN"/>
    <property type="match status" value="1"/>
</dbReference>
<dbReference type="InterPro" id="IPR025638">
    <property type="entry name" value="DUF4336"/>
</dbReference>
<comment type="caution">
    <text evidence="1">The sequence shown here is derived from an EMBL/GenBank/DDBJ whole genome shotgun (WGS) entry which is preliminary data.</text>
</comment>
<keyword evidence="2" id="KW-1185">Reference proteome</keyword>
<protein>
    <submittedName>
        <fullName evidence="1">DUF4336 domain-containing protein</fullName>
    </submittedName>
</protein>
<proteinExistence type="predicted"/>
<dbReference type="PANTHER" id="PTHR33835">
    <property type="entry name" value="YALI0C07656P"/>
    <property type="match status" value="1"/>
</dbReference>
<name>A0A5C4N5S0_9RHOB</name>
<dbReference type="SUPFAM" id="SSF56281">
    <property type="entry name" value="Metallo-hydrolase/oxidoreductase"/>
    <property type="match status" value="1"/>
</dbReference>
<dbReference type="RefSeq" id="WP_139074988.1">
    <property type="nucleotide sequence ID" value="NZ_VDFU01000002.1"/>
</dbReference>
<reference evidence="1 2" key="1">
    <citation type="submission" date="2019-06" db="EMBL/GenBank/DDBJ databases">
        <title>YIM 131921 draft genome.</title>
        <authorList>
            <person name="Jiang L."/>
        </authorList>
    </citation>
    <scope>NUCLEOTIDE SEQUENCE [LARGE SCALE GENOMIC DNA]</scope>
    <source>
        <strain evidence="1 2">YIM 131921</strain>
    </source>
</reference>
<dbReference type="EMBL" id="VDFU01000002">
    <property type="protein sequence ID" value="TNC52304.1"/>
    <property type="molecule type" value="Genomic_DNA"/>
</dbReference>
<evidence type="ECO:0000313" key="1">
    <source>
        <dbReference type="EMBL" id="TNC52304.1"/>
    </source>
</evidence>